<feature type="signal peptide" evidence="3">
    <location>
        <begin position="1"/>
        <end position="20"/>
    </location>
</feature>
<feature type="compositionally biased region" description="Low complexity" evidence="1">
    <location>
        <begin position="417"/>
        <end position="431"/>
    </location>
</feature>
<evidence type="ECO:0000313" key="5">
    <source>
        <dbReference type="EMBL" id="CAL1166321.1"/>
    </source>
</evidence>
<dbReference type="EMBL" id="CAMXCT010005668">
    <property type="protein sequence ID" value="CAI4012946.1"/>
    <property type="molecule type" value="Genomic_DNA"/>
</dbReference>
<keyword evidence="3" id="KW-0732">Signal</keyword>
<evidence type="ECO:0000256" key="1">
    <source>
        <dbReference type="SAM" id="MobiDB-lite"/>
    </source>
</evidence>
<protein>
    <submittedName>
        <fullName evidence="4">Uncharacterized protein</fullName>
    </submittedName>
</protein>
<gene>
    <name evidence="4" type="ORF">C1SCF055_LOCUS37965</name>
</gene>
<keyword evidence="2" id="KW-0812">Transmembrane</keyword>
<keyword evidence="2" id="KW-1133">Transmembrane helix</keyword>
<dbReference type="AlphaFoldDB" id="A0A9P1DNZ5"/>
<dbReference type="EMBL" id="CAMXCT030005668">
    <property type="protein sequence ID" value="CAL4800258.1"/>
    <property type="molecule type" value="Genomic_DNA"/>
</dbReference>
<keyword evidence="6" id="KW-1185">Reference proteome</keyword>
<evidence type="ECO:0000256" key="2">
    <source>
        <dbReference type="SAM" id="Phobius"/>
    </source>
</evidence>
<accession>A0A9P1DNZ5</accession>
<reference evidence="5" key="2">
    <citation type="submission" date="2024-04" db="EMBL/GenBank/DDBJ databases">
        <authorList>
            <person name="Chen Y."/>
            <person name="Shah S."/>
            <person name="Dougan E. K."/>
            <person name="Thang M."/>
            <person name="Chan C."/>
        </authorList>
    </citation>
    <scope>NUCLEOTIDE SEQUENCE [LARGE SCALE GENOMIC DNA]</scope>
</reference>
<evidence type="ECO:0000313" key="6">
    <source>
        <dbReference type="Proteomes" id="UP001152797"/>
    </source>
</evidence>
<evidence type="ECO:0000256" key="3">
    <source>
        <dbReference type="SAM" id="SignalP"/>
    </source>
</evidence>
<feature type="chain" id="PRO_5043271542" evidence="3">
    <location>
        <begin position="21"/>
        <end position="450"/>
    </location>
</feature>
<organism evidence="4">
    <name type="scientific">Cladocopium goreaui</name>
    <dbReference type="NCBI Taxonomy" id="2562237"/>
    <lineage>
        <taxon>Eukaryota</taxon>
        <taxon>Sar</taxon>
        <taxon>Alveolata</taxon>
        <taxon>Dinophyceae</taxon>
        <taxon>Suessiales</taxon>
        <taxon>Symbiodiniaceae</taxon>
        <taxon>Cladocopium</taxon>
    </lineage>
</organism>
<name>A0A9P1DNZ5_9DINO</name>
<dbReference type="Proteomes" id="UP001152797">
    <property type="component" value="Unassembled WGS sequence"/>
</dbReference>
<reference evidence="4" key="1">
    <citation type="submission" date="2022-10" db="EMBL/GenBank/DDBJ databases">
        <authorList>
            <person name="Chen Y."/>
            <person name="Dougan E. K."/>
            <person name="Chan C."/>
            <person name="Rhodes N."/>
            <person name="Thang M."/>
        </authorList>
    </citation>
    <scope>NUCLEOTIDE SEQUENCE</scope>
</reference>
<comment type="caution">
    <text evidence="4">The sequence shown here is derived from an EMBL/GenBank/DDBJ whole genome shotgun (WGS) entry which is preliminary data.</text>
</comment>
<feature type="transmembrane region" description="Helical" evidence="2">
    <location>
        <begin position="382"/>
        <end position="401"/>
    </location>
</feature>
<dbReference type="EMBL" id="CAMXCT020005668">
    <property type="protein sequence ID" value="CAL1166321.1"/>
    <property type="molecule type" value="Genomic_DNA"/>
</dbReference>
<proteinExistence type="predicted"/>
<sequence>MCHSLRFLRLALLLGVAVEAENELGRAVFLRPTRTIPREELLKESGCTLEFREVEYEWTMEFIDVGPIPQLAQFRVDCRAPLEELRALEVWDKHQNCGRVGYTKYLSQEKEGNKSQGNQSRGKEAHTVRKSANGPDIVVLRRGDVIDFHCVLSPMRMDDVVVEHLDDDAEFSMQWMATIALNVQLAKTDISVVGVEMFKVSLPLVATAEKIKEQLDLVLLRESCRDAMKAAYDWKLMVTKSQANRHRVKFSSPQLATNFTRLGDFDDPNLTLKEMGVASFANGLQLSAKATHARCENIPERNLLDLLRVSPVEWADQGPLDFHAVAFDLLADVATLPPSTKSLQVTLEARLWGLTSAPSSGLLELPVVNPGTSRFLSSPRVFWIQVITVLCFLLLGLAYFWKNRQLRPRSAARQSVRARPTVPTVPTVAPRPLRPQEVELQSAVARPEKV</sequence>
<feature type="region of interest" description="Disordered" evidence="1">
    <location>
        <begin position="412"/>
        <end position="434"/>
    </location>
</feature>
<keyword evidence="2" id="KW-0472">Membrane</keyword>
<feature type="region of interest" description="Disordered" evidence="1">
    <location>
        <begin position="108"/>
        <end position="129"/>
    </location>
</feature>
<evidence type="ECO:0000313" key="4">
    <source>
        <dbReference type="EMBL" id="CAI4012946.1"/>
    </source>
</evidence>